<reference evidence="2" key="1">
    <citation type="submission" date="2014-09" db="EMBL/GenBank/DDBJ databases">
        <authorList>
            <person name="Mudge J."/>
            <person name="Ramaraj T."/>
            <person name="Lindquist I.E."/>
            <person name="Bharti A.K."/>
            <person name="Sundararajan A."/>
            <person name="Cameron C.T."/>
            <person name="Woodward J.E."/>
            <person name="May G.D."/>
            <person name="Brubaker C."/>
            <person name="Broadhvest J."/>
            <person name="Wilkins T.A."/>
        </authorList>
    </citation>
    <scope>NUCLEOTIDE SEQUENCE</scope>
    <source>
        <strain evidence="2">cv. AKA8401</strain>
    </source>
</reference>
<sequence length="14" mass="1523">MTRSARACQIDTAV</sequence>
<keyword evidence="2" id="KW-1185">Reference proteome</keyword>
<comment type="caution">
    <text evidence="1">The sequence shown here is derived from an EMBL/GenBank/DDBJ whole genome shotgun (WGS) entry which is preliminary data.</text>
</comment>
<dbReference type="EMBL" id="JRRC01124560">
    <property type="protein sequence ID" value="KHG00330.1"/>
    <property type="molecule type" value="Genomic_DNA"/>
</dbReference>
<gene>
    <name evidence="1" type="ORF">F383_38882</name>
</gene>
<evidence type="ECO:0000313" key="1">
    <source>
        <dbReference type="EMBL" id="KHG00330.1"/>
    </source>
</evidence>
<evidence type="ECO:0000313" key="2">
    <source>
        <dbReference type="Proteomes" id="UP000032142"/>
    </source>
</evidence>
<dbReference type="Proteomes" id="UP000032142">
    <property type="component" value="Unassembled WGS sequence"/>
</dbReference>
<protein>
    <submittedName>
        <fullName evidence="1">Uncharacterized protein</fullName>
    </submittedName>
</protein>
<proteinExistence type="predicted"/>
<name>A0A0B0MHV6_GOSAR</name>
<accession>A0A0B0MHV6</accession>
<organism evidence="1 2">
    <name type="scientific">Gossypium arboreum</name>
    <name type="common">Tree cotton</name>
    <name type="synonym">Gossypium nanking</name>
    <dbReference type="NCBI Taxonomy" id="29729"/>
    <lineage>
        <taxon>Eukaryota</taxon>
        <taxon>Viridiplantae</taxon>
        <taxon>Streptophyta</taxon>
        <taxon>Embryophyta</taxon>
        <taxon>Tracheophyta</taxon>
        <taxon>Spermatophyta</taxon>
        <taxon>Magnoliopsida</taxon>
        <taxon>eudicotyledons</taxon>
        <taxon>Gunneridae</taxon>
        <taxon>Pentapetalae</taxon>
        <taxon>rosids</taxon>
        <taxon>malvids</taxon>
        <taxon>Malvales</taxon>
        <taxon>Malvaceae</taxon>
        <taxon>Malvoideae</taxon>
        <taxon>Gossypium</taxon>
    </lineage>
</organism>